<dbReference type="PANTHER" id="PTHR39217:SF1">
    <property type="entry name" value="GLUTATHIONE SYNTHETASE"/>
    <property type="match status" value="1"/>
</dbReference>
<comment type="caution">
    <text evidence="1">The sequence shown here is derived from an EMBL/GenBank/DDBJ whole genome shotgun (WGS) entry which is preliminary data.</text>
</comment>
<gene>
    <name evidence="1" type="ORF">GCM10022276_23290</name>
</gene>
<accession>A0ABP7LMI8</accession>
<protein>
    <submittedName>
        <fullName evidence="1">ATP-grasp domain protein</fullName>
    </submittedName>
</protein>
<name>A0ABP7LMI8_9SPHN</name>
<evidence type="ECO:0000313" key="1">
    <source>
        <dbReference type="EMBL" id="GAA3903991.1"/>
    </source>
</evidence>
<keyword evidence="2" id="KW-1185">Reference proteome</keyword>
<dbReference type="Gene3D" id="3.30.470.20">
    <property type="entry name" value="ATP-grasp fold, B domain"/>
    <property type="match status" value="1"/>
</dbReference>
<dbReference type="InterPro" id="IPR053191">
    <property type="entry name" value="DcsG_Biosynth_Enzyme"/>
</dbReference>
<dbReference type="PANTHER" id="PTHR39217">
    <property type="match status" value="1"/>
</dbReference>
<reference evidence="2" key="1">
    <citation type="journal article" date="2019" name="Int. J. Syst. Evol. Microbiol.">
        <title>The Global Catalogue of Microorganisms (GCM) 10K type strain sequencing project: providing services to taxonomists for standard genome sequencing and annotation.</title>
        <authorList>
            <consortium name="The Broad Institute Genomics Platform"/>
            <consortium name="The Broad Institute Genome Sequencing Center for Infectious Disease"/>
            <person name="Wu L."/>
            <person name="Ma J."/>
        </authorList>
    </citation>
    <scope>NUCLEOTIDE SEQUENCE [LARGE SCALE GENOMIC DNA]</scope>
    <source>
        <strain evidence="2">JCM 17543</strain>
    </source>
</reference>
<dbReference type="RefSeq" id="WP_344699864.1">
    <property type="nucleotide sequence ID" value="NZ_BAABBM010000001.1"/>
</dbReference>
<evidence type="ECO:0000313" key="2">
    <source>
        <dbReference type="Proteomes" id="UP001500827"/>
    </source>
</evidence>
<sequence length="293" mass="32187">MRIAVLVPDPDYPEEWRWAYDVEADALASAGAEVEPIPWTAVPADVSSFDLILPLVVWGYHLDYPRWLELLDRAQAERWPMLNPPALLRWSSDKAYLTELADLGVPTVPTLAAEACCDADLEEARRRFESDWLVIKPPVSASATGTHRLGPNDDLPDDSRGRPMIIQPLIEEIAKTGEFSLMLFDGELSHAVVKQPAPGDFRVQPHLGGVTMPAHATPVAERLAKRALAAAPAHATYARVDIVPDDSGVLRIMELELIEPALFLDHAPDGGAAFTRAIMSALETVREEPLADR</sequence>
<proteinExistence type="predicted"/>
<organism evidence="1 2">
    <name type="scientific">Sphingomonas limnosediminicola</name>
    <dbReference type="NCBI Taxonomy" id="940133"/>
    <lineage>
        <taxon>Bacteria</taxon>
        <taxon>Pseudomonadati</taxon>
        <taxon>Pseudomonadota</taxon>
        <taxon>Alphaproteobacteria</taxon>
        <taxon>Sphingomonadales</taxon>
        <taxon>Sphingomonadaceae</taxon>
        <taxon>Sphingomonas</taxon>
    </lineage>
</organism>
<dbReference type="EMBL" id="BAABBM010000001">
    <property type="protein sequence ID" value="GAA3903991.1"/>
    <property type="molecule type" value="Genomic_DNA"/>
</dbReference>
<dbReference type="Proteomes" id="UP001500827">
    <property type="component" value="Unassembled WGS sequence"/>
</dbReference>
<dbReference type="SUPFAM" id="SSF56059">
    <property type="entry name" value="Glutathione synthetase ATP-binding domain-like"/>
    <property type="match status" value="1"/>
</dbReference>